<keyword evidence="2" id="KW-1185">Reference proteome</keyword>
<evidence type="ECO:0000313" key="2">
    <source>
        <dbReference type="Proteomes" id="UP001066276"/>
    </source>
</evidence>
<gene>
    <name evidence="1" type="ORF">NDU88_006506</name>
</gene>
<protein>
    <submittedName>
        <fullName evidence="1">Uncharacterized protein</fullName>
    </submittedName>
</protein>
<dbReference type="Proteomes" id="UP001066276">
    <property type="component" value="Chromosome 1_2"/>
</dbReference>
<name>A0AAV7WAU1_PLEWA</name>
<reference evidence="1" key="1">
    <citation type="journal article" date="2022" name="bioRxiv">
        <title>Sequencing and chromosome-scale assembly of the giantPleurodeles waltlgenome.</title>
        <authorList>
            <person name="Brown T."/>
            <person name="Elewa A."/>
            <person name="Iarovenko S."/>
            <person name="Subramanian E."/>
            <person name="Araus A.J."/>
            <person name="Petzold A."/>
            <person name="Susuki M."/>
            <person name="Suzuki K.-i.T."/>
            <person name="Hayashi T."/>
            <person name="Toyoda A."/>
            <person name="Oliveira C."/>
            <person name="Osipova E."/>
            <person name="Leigh N.D."/>
            <person name="Simon A."/>
            <person name="Yun M.H."/>
        </authorList>
    </citation>
    <scope>NUCLEOTIDE SEQUENCE</scope>
    <source>
        <strain evidence="1">20211129_DDA</strain>
        <tissue evidence="1">Liver</tissue>
    </source>
</reference>
<comment type="caution">
    <text evidence="1">The sequence shown here is derived from an EMBL/GenBank/DDBJ whole genome shotgun (WGS) entry which is preliminary data.</text>
</comment>
<sequence length="122" mass="12767">MGLASESVSRLGERLRGLEVPRVLRNSERFEKQDTGDPCFDFGVIDNVGPDGIFVDRSRVNGVNGAAAETLAVEDGVDVSFSIVNKEVVVGVLIVSVVDATVVTGSDGDTGVVAVFTNEAVI</sequence>
<evidence type="ECO:0000313" key="1">
    <source>
        <dbReference type="EMBL" id="KAJ1211145.1"/>
    </source>
</evidence>
<dbReference type="AlphaFoldDB" id="A0AAV7WAU1"/>
<dbReference type="EMBL" id="JANPWB010000002">
    <property type="protein sequence ID" value="KAJ1211145.1"/>
    <property type="molecule type" value="Genomic_DNA"/>
</dbReference>
<accession>A0AAV7WAU1</accession>
<organism evidence="1 2">
    <name type="scientific">Pleurodeles waltl</name>
    <name type="common">Iberian ribbed newt</name>
    <dbReference type="NCBI Taxonomy" id="8319"/>
    <lineage>
        <taxon>Eukaryota</taxon>
        <taxon>Metazoa</taxon>
        <taxon>Chordata</taxon>
        <taxon>Craniata</taxon>
        <taxon>Vertebrata</taxon>
        <taxon>Euteleostomi</taxon>
        <taxon>Amphibia</taxon>
        <taxon>Batrachia</taxon>
        <taxon>Caudata</taxon>
        <taxon>Salamandroidea</taxon>
        <taxon>Salamandridae</taxon>
        <taxon>Pleurodelinae</taxon>
        <taxon>Pleurodeles</taxon>
    </lineage>
</organism>
<proteinExistence type="predicted"/>